<protein>
    <submittedName>
        <fullName evidence="1">Uncharacterized protein</fullName>
    </submittedName>
</protein>
<dbReference type="HOGENOM" id="CLU_3252456_0_0_9"/>
<dbReference type="AlphaFoldDB" id="B0TDW6"/>
<accession>B0TDW6</accession>
<sequence length="42" mass="4639">MLLQGLAREFAYFLDGLYYFSRRHSNGAGANSGMGRKPAEDA</sequence>
<gene>
    <name evidence="1" type="ORF">HM1_0210</name>
</gene>
<evidence type="ECO:0000313" key="2">
    <source>
        <dbReference type="Proteomes" id="UP000008550"/>
    </source>
</evidence>
<organism evidence="1 2">
    <name type="scientific">Heliobacterium modesticaldum (strain ATCC 51547 / Ice1)</name>
    <dbReference type="NCBI Taxonomy" id="498761"/>
    <lineage>
        <taxon>Bacteria</taxon>
        <taxon>Bacillati</taxon>
        <taxon>Bacillota</taxon>
        <taxon>Clostridia</taxon>
        <taxon>Eubacteriales</taxon>
        <taxon>Heliobacteriaceae</taxon>
        <taxon>Heliomicrobium</taxon>
    </lineage>
</organism>
<reference evidence="1 2" key="1">
    <citation type="journal article" date="2008" name="J. Bacteriol.">
        <title>The genome of Heliobacterium modesticaldum, a phototrophic representative of the Firmicutes containing the simplest photosynthetic apparatus.</title>
        <authorList>
            <person name="Sattley W.M."/>
            <person name="Madigan M.T."/>
            <person name="Swingley W.D."/>
            <person name="Cheung P.C."/>
            <person name="Clocksin K.M."/>
            <person name="Conrad A.L."/>
            <person name="Dejesa L.C."/>
            <person name="Honchak B.M."/>
            <person name="Jung D.O."/>
            <person name="Karbach L.E."/>
            <person name="Kurdoglu A."/>
            <person name="Lahiri S."/>
            <person name="Mastrian S.D."/>
            <person name="Page L.E."/>
            <person name="Taylor H.L."/>
            <person name="Wang Z.T."/>
            <person name="Raymond J."/>
            <person name="Chen M."/>
            <person name="Blankenship R.E."/>
            <person name="Touchman J.W."/>
        </authorList>
    </citation>
    <scope>NUCLEOTIDE SEQUENCE [LARGE SCALE GENOMIC DNA]</scope>
    <source>
        <strain evidence="2">ATCC 51547 / Ice1</strain>
    </source>
</reference>
<evidence type="ECO:0000313" key="1">
    <source>
        <dbReference type="EMBL" id="ABZ82829.1"/>
    </source>
</evidence>
<dbReference type="STRING" id="498761.HM1_0210"/>
<proteinExistence type="predicted"/>
<dbReference type="KEGG" id="hmo:HM1_0210"/>
<dbReference type="Proteomes" id="UP000008550">
    <property type="component" value="Chromosome"/>
</dbReference>
<name>B0TDW6_HELMI</name>
<dbReference type="EMBL" id="CP000930">
    <property type="protein sequence ID" value="ABZ82829.1"/>
    <property type="molecule type" value="Genomic_DNA"/>
</dbReference>
<keyword evidence="2" id="KW-1185">Reference proteome</keyword>